<evidence type="ECO:0000313" key="2">
    <source>
        <dbReference type="Proteomes" id="UP001592582"/>
    </source>
</evidence>
<keyword evidence="1" id="KW-0378">Hydrolase</keyword>
<comment type="caution">
    <text evidence="1">The sequence shown here is derived from an EMBL/GenBank/DDBJ whole genome shotgun (WGS) entry which is preliminary data.</text>
</comment>
<sequence>MRGVPFSLSASALSRRSVVLTVCAVVLLGLFGAAGFAPLPFTIMYPGITANTLGAYPDPPQAGERSTQVIAITGHPVRQTVGALRMTTISATAPQDSISLLDAFRAWPAKDEAVVPHAAVYPAGQNTQQVEATNQQEMTDSQSAATSAALAYLHLDPSQVKVTITLADVGGPSAGLMFTLGIIDELAGNGSGRSGAAGDLTNGANVAGTGEINASGQVSQVGGVALKTKAAARDGATVFLLPRAECGNGETGLPKGLRLVPVETLDQAVAALKSLQSGSGTVPSC</sequence>
<organism evidence="1 2">
    <name type="scientific">Streptacidiphilus alkalitolerans</name>
    <dbReference type="NCBI Taxonomy" id="3342712"/>
    <lineage>
        <taxon>Bacteria</taxon>
        <taxon>Bacillati</taxon>
        <taxon>Actinomycetota</taxon>
        <taxon>Actinomycetes</taxon>
        <taxon>Kitasatosporales</taxon>
        <taxon>Streptomycetaceae</taxon>
        <taxon>Streptacidiphilus</taxon>
    </lineage>
</organism>
<dbReference type="SUPFAM" id="SSF54211">
    <property type="entry name" value="Ribosomal protein S5 domain 2-like"/>
    <property type="match status" value="1"/>
</dbReference>
<dbReference type="InterPro" id="IPR014721">
    <property type="entry name" value="Ribsml_uS5_D2-typ_fold_subgr"/>
</dbReference>
<dbReference type="GO" id="GO:0006508">
    <property type="term" value="P:proteolysis"/>
    <property type="evidence" value="ECO:0007669"/>
    <property type="project" value="UniProtKB-KW"/>
</dbReference>
<protein>
    <submittedName>
        <fullName evidence="1">S16 family serine protease</fullName>
        <ecNumber evidence="1">3.4.21.-</ecNumber>
    </submittedName>
</protein>
<gene>
    <name evidence="1" type="ORF">ACEZDG_29355</name>
</gene>
<dbReference type="InterPro" id="IPR008269">
    <property type="entry name" value="Lon_proteolytic"/>
</dbReference>
<keyword evidence="2" id="KW-1185">Reference proteome</keyword>
<keyword evidence="1" id="KW-0645">Protease</keyword>
<dbReference type="EMBL" id="JBHEZX010000016">
    <property type="protein sequence ID" value="MFC1413378.1"/>
    <property type="molecule type" value="Genomic_DNA"/>
</dbReference>
<dbReference type="InterPro" id="IPR020568">
    <property type="entry name" value="Ribosomal_Su5_D2-typ_SF"/>
</dbReference>
<dbReference type="Pfam" id="PF05362">
    <property type="entry name" value="Lon_C"/>
    <property type="match status" value="1"/>
</dbReference>
<accession>A0ABV6VI54</accession>
<proteinExistence type="predicted"/>
<dbReference type="Proteomes" id="UP001592582">
    <property type="component" value="Unassembled WGS sequence"/>
</dbReference>
<dbReference type="EC" id="3.4.21.-" evidence="1"/>
<reference evidence="1 2" key="1">
    <citation type="submission" date="2024-09" db="EMBL/GenBank/DDBJ databases">
        <authorList>
            <person name="Lee S.D."/>
        </authorList>
    </citation>
    <scope>NUCLEOTIDE SEQUENCE [LARGE SCALE GENOMIC DNA]</scope>
    <source>
        <strain evidence="1 2">N1-1</strain>
    </source>
</reference>
<dbReference type="Gene3D" id="3.30.230.10">
    <property type="match status" value="1"/>
</dbReference>
<name>A0ABV6VI54_9ACTN</name>
<dbReference type="GO" id="GO:0008233">
    <property type="term" value="F:peptidase activity"/>
    <property type="evidence" value="ECO:0007669"/>
    <property type="project" value="UniProtKB-KW"/>
</dbReference>
<evidence type="ECO:0000313" key="1">
    <source>
        <dbReference type="EMBL" id="MFC1413378.1"/>
    </source>
</evidence>